<dbReference type="HOGENOM" id="CLU_3150810_0_0_6"/>
<accession>G9ZC02</accession>
<sequence>MALPDNDLSRSDNIGRRYYTYNDVPVLRHPELGRGRVIPPACSRRILF</sequence>
<proteinExistence type="predicted"/>
<protein>
    <submittedName>
        <fullName evidence="1">Uncharacterized protein</fullName>
    </submittedName>
</protein>
<evidence type="ECO:0000313" key="1">
    <source>
        <dbReference type="EMBL" id="EHM55934.1"/>
    </source>
</evidence>
<dbReference type="EMBL" id="AGCM01000016">
    <property type="protein sequence ID" value="EHM55934.1"/>
    <property type="molecule type" value="Genomic_DNA"/>
</dbReference>
<organism evidence="1 2">
    <name type="scientific">Cardiobacterium valvarum F0432</name>
    <dbReference type="NCBI Taxonomy" id="797473"/>
    <lineage>
        <taxon>Bacteria</taxon>
        <taxon>Pseudomonadati</taxon>
        <taxon>Pseudomonadota</taxon>
        <taxon>Gammaproteobacteria</taxon>
        <taxon>Cardiobacteriales</taxon>
        <taxon>Cardiobacteriaceae</taxon>
        <taxon>Cardiobacterium</taxon>
    </lineage>
</organism>
<comment type="caution">
    <text evidence="1">The sequence shown here is derived from an EMBL/GenBank/DDBJ whole genome shotgun (WGS) entry which is preliminary data.</text>
</comment>
<dbReference type="STRING" id="797473.HMPREF9080_00279"/>
<evidence type="ECO:0000313" key="2">
    <source>
        <dbReference type="Proteomes" id="UP000004750"/>
    </source>
</evidence>
<reference evidence="1 2" key="1">
    <citation type="submission" date="2011-08" db="EMBL/GenBank/DDBJ databases">
        <authorList>
            <person name="Weinstock G."/>
            <person name="Sodergren E."/>
            <person name="Clifton S."/>
            <person name="Fulton L."/>
            <person name="Fulton B."/>
            <person name="Courtney L."/>
            <person name="Fronick C."/>
            <person name="Harrison M."/>
            <person name="Strong C."/>
            <person name="Farmer C."/>
            <person name="Delahaunty K."/>
            <person name="Markovic C."/>
            <person name="Hall O."/>
            <person name="Minx P."/>
            <person name="Tomlinson C."/>
            <person name="Mitreva M."/>
            <person name="Hou S."/>
            <person name="Chen J."/>
            <person name="Wollam A."/>
            <person name="Pepin K.H."/>
            <person name="Johnson M."/>
            <person name="Bhonagiri V."/>
            <person name="Zhang X."/>
            <person name="Suruliraj S."/>
            <person name="Warren W."/>
            <person name="Chinwalla A."/>
            <person name="Mardis E.R."/>
            <person name="Wilson R.K."/>
        </authorList>
    </citation>
    <scope>NUCLEOTIDE SEQUENCE [LARGE SCALE GENOMIC DNA]</scope>
    <source>
        <strain evidence="1 2">F0432</strain>
    </source>
</reference>
<gene>
    <name evidence="1" type="ORF">HMPREF9080_00279</name>
</gene>
<dbReference type="AlphaFoldDB" id="G9ZC02"/>
<dbReference type="Proteomes" id="UP000004750">
    <property type="component" value="Unassembled WGS sequence"/>
</dbReference>
<name>G9ZC02_9GAMM</name>